<sequence length="79" mass="9621">MTFRVFGERGKYTHYQDNGTDFAYQKGEYNLYEINVDGHKITINLKKHGYEPNYQRIEIRTTNEKMNFIYKDKKYIQVN</sequence>
<comment type="caution">
    <text evidence="2">The sequence shown here is derived from an EMBL/GenBank/DDBJ whole genome shotgun (WGS) entry which is preliminary data.</text>
</comment>
<dbReference type="AlphaFoldDB" id="A0A921EHI4"/>
<organism evidence="2 3">
    <name type="scientific">Lactobacillus johnsonii</name>
    <dbReference type="NCBI Taxonomy" id="33959"/>
    <lineage>
        <taxon>Bacteria</taxon>
        <taxon>Bacillati</taxon>
        <taxon>Bacillota</taxon>
        <taxon>Bacilli</taxon>
        <taxon>Lactobacillales</taxon>
        <taxon>Lactobacillaceae</taxon>
        <taxon>Lactobacillus</taxon>
    </lineage>
</organism>
<dbReference type="InterPro" id="IPR013780">
    <property type="entry name" value="Glyco_hydro_b"/>
</dbReference>
<evidence type="ECO:0000259" key="1">
    <source>
        <dbReference type="Pfam" id="PF17137"/>
    </source>
</evidence>
<dbReference type="Proteomes" id="UP000732527">
    <property type="component" value="Unassembled WGS sequence"/>
</dbReference>
<reference evidence="2" key="1">
    <citation type="journal article" date="2021" name="PeerJ">
        <title>Extensive microbial diversity within the chicken gut microbiome revealed by metagenomics and culture.</title>
        <authorList>
            <person name="Gilroy R."/>
            <person name="Ravi A."/>
            <person name="Getino M."/>
            <person name="Pursley I."/>
            <person name="Horton D.L."/>
            <person name="Alikhan N.F."/>
            <person name="Baker D."/>
            <person name="Gharbi K."/>
            <person name="Hall N."/>
            <person name="Watson M."/>
            <person name="Adriaenssens E.M."/>
            <person name="Foster-Nyarko E."/>
            <person name="Jarju S."/>
            <person name="Secka A."/>
            <person name="Antonio M."/>
            <person name="Oren A."/>
            <person name="Chaudhuri R.R."/>
            <person name="La Ragione R."/>
            <person name="Hildebrand F."/>
            <person name="Pallen M.J."/>
        </authorList>
    </citation>
    <scope>NUCLEOTIDE SEQUENCE</scope>
    <source>
        <strain evidence="2">CHK192-2623</strain>
    </source>
</reference>
<accession>A0A921EHI4</accession>
<evidence type="ECO:0000313" key="2">
    <source>
        <dbReference type="EMBL" id="HJE48598.1"/>
    </source>
</evidence>
<protein>
    <submittedName>
        <fullName evidence="2">DUF5110 domain-containing protein</fullName>
    </submittedName>
</protein>
<evidence type="ECO:0000313" key="3">
    <source>
        <dbReference type="Proteomes" id="UP000732527"/>
    </source>
</evidence>
<feature type="domain" description="DUF5110" evidence="1">
    <location>
        <begin position="2"/>
        <end position="61"/>
    </location>
</feature>
<dbReference type="InterPro" id="IPR033403">
    <property type="entry name" value="DUF5110"/>
</dbReference>
<gene>
    <name evidence="2" type="ORF">K8V69_00145</name>
</gene>
<dbReference type="EMBL" id="DYYQ01000003">
    <property type="protein sequence ID" value="HJE48598.1"/>
    <property type="molecule type" value="Genomic_DNA"/>
</dbReference>
<dbReference type="Pfam" id="PF17137">
    <property type="entry name" value="DUF5110"/>
    <property type="match status" value="1"/>
</dbReference>
<reference evidence="2" key="2">
    <citation type="submission" date="2021-09" db="EMBL/GenBank/DDBJ databases">
        <authorList>
            <person name="Gilroy R."/>
        </authorList>
    </citation>
    <scope>NUCLEOTIDE SEQUENCE</scope>
    <source>
        <strain evidence="2">CHK192-2623</strain>
    </source>
</reference>
<name>A0A921EHI4_LACJH</name>
<proteinExistence type="predicted"/>
<feature type="non-terminal residue" evidence="2">
    <location>
        <position position="1"/>
    </location>
</feature>
<dbReference type="Gene3D" id="2.60.40.1180">
    <property type="entry name" value="Golgi alpha-mannosidase II"/>
    <property type="match status" value="1"/>
</dbReference>